<feature type="domain" description="AraC effector-binding" evidence="1">
    <location>
        <begin position="3"/>
        <end position="148"/>
    </location>
</feature>
<reference evidence="3" key="1">
    <citation type="journal article" date="2019" name="Int. J. Syst. Evol. Microbiol.">
        <title>The Global Catalogue of Microorganisms (GCM) 10K type strain sequencing project: providing services to taxonomists for standard genome sequencing and annotation.</title>
        <authorList>
            <consortium name="The Broad Institute Genomics Platform"/>
            <consortium name="The Broad Institute Genome Sequencing Center for Infectious Disease"/>
            <person name="Wu L."/>
            <person name="Ma J."/>
        </authorList>
    </citation>
    <scope>NUCLEOTIDE SEQUENCE [LARGE SCALE GENOMIC DNA]</scope>
    <source>
        <strain evidence="3">CGMCC 4.7317</strain>
    </source>
</reference>
<name>A0ABW1T225_9ACTN</name>
<dbReference type="InterPro" id="IPR010499">
    <property type="entry name" value="AraC_E-bd"/>
</dbReference>
<comment type="caution">
    <text evidence="2">The sequence shown here is derived from an EMBL/GenBank/DDBJ whole genome shotgun (WGS) entry which is preliminary data.</text>
</comment>
<keyword evidence="3" id="KW-1185">Reference proteome</keyword>
<dbReference type="Gene3D" id="3.20.80.10">
    <property type="entry name" value="Regulatory factor, effector binding domain"/>
    <property type="match status" value="1"/>
</dbReference>
<protein>
    <submittedName>
        <fullName evidence="2">GyrI-like domain-containing protein</fullName>
    </submittedName>
</protein>
<dbReference type="SMART" id="SM00871">
    <property type="entry name" value="AraC_E_bind"/>
    <property type="match status" value="1"/>
</dbReference>
<dbReference type="RefSeq" id="WP_386765988.1">
    <property type="nucleotide sequence ID" value="NZ_JBHSTI010000008.1"/>
</dbReference>
<organism evidence="2 3">
    <name type="scientific">Longivirga aurantiaca</name>
    <dbReference type="NCBI Taxonomy" id="1837743"/>
    <lineage>
        <taxon>Bacteria</taxon>
        <taxon>Bacillati</taxon>
        <taxon>Actinomycetota</taxon>
        <taxon>Actinomycetes</taxon>
        <taxon>Sporichthyales</taxon>
        <taxon>Sporichthyaceae</taxon>
        <taxon>Longivirga</taxon>
    </lineage>
</organism>
<dbReference type="Pfam" id="PF06445">
    <property type="entry name" value="GyrI-like"/>
    <property type="match status" value="1"/>
</dbReference>
<accession>A0ABW1T225</accession>
<evidence type="ECO:0000259" key="1">
    <source>
        <dbReference type="SMART" id="SM00871"/>
    </source>
</evidence>
<dbReference type="InterPro" id="IPR011256">
    <property type="entry name" value="Reg_factor_effector_dom_sf"/>
</dbReference>
<dbReference type="SUPFAM" id="SSF55136">
    <property type="entry name" value="Probable bacterial effector-binding domain"/>
    <property type="match status" value="1"/>
</dbReference>
<sequence length="151" mass="16536">MSYVVTVERVEEQPAAVVHGRVDVDDLPEFLGRAFGDVLRTLATQHLHPVGPPFGRYQVDGDVFEVEAGFPCDGVPTPVGDVEPCTLPGGEVATTLHTGDYQRIGAAYQAVAEWMGEHHWQIAAAPWESYVDDPTVLEPRTIVRFPARRAS</sequence>
<evidence type="ECO:0000313" key="3">
    <source>
        <dbReference type="Proteomes" id="UP001596138"/>
    </source>
</evidence>
<evidence type="ECO:0000313" key="2">
    <source>
        <dbReference type="EMBL" id="MFC6238090.1"/>
    </source>
</evidence>
<gene>
    <name evidence="2" type="ORF">ACFQGU_09380</name>
</gene>
<dbReference type="Proteomes" id="UP001596138">
    <property type="component" value="Unassembled WGS sequence"/>
</dbReference>
<proteinExistence type="predicted"/>
<dbReference type="InterPro" id="IPR029442">
    <property type="entry name" value="GyrI-like"/>
</dbReference>
<dbReference type="EMBL" id="JBHSTI010000008">
    <property type="protein sequence ID" value="MFC6238090.1"/>
    <property type="molecule type" value="Genomic_DNA"/>
</dbReference>